<dbReference type="Proteomes" id="UP000011087">
    <property type="component" value="Unassembled WGS sequence"/>
</dbReference>
<reference evidence="4" key="2">
    <citation type="submission" date="2012-11" db="EMBL/GenBank/DDBJ databases">
        <authorList>
            <person name="Kuo A."/>
            <person name="Curtis B.A."/>
            <person name="Tanifuji G."/>
            <person name="Burki F."/>
            <person name="Gruber A."/>
            <person name="Irimia M."/>
            <person name="Maruyama S."/>
            <person name="Arias M.C."/>
            <person name="Ball S.G."/>
            <person name="Gile G.H."/>
            <person name="Hirakawa Y."/>
            <person name="Hopkins J.F."/>
            <person name="Rensing S.A."/>
            <person name="Schmutz J."/>
            <person name="Symeonidi A."/>
            <person name="Elias M."/>
            <person name="Eveleigh R.J."/>
            <person name="Herman E.K."/>
            <person name="Klute M.J."/>
            <person name="Nakayama T."/>
            <person name="Obornik M."/>
            <person name="Reyes-Prieto A."/>
            <person name="Armbrust E.V."/>
            <person name="Aves S.J."/>
            <person name="Beiko R.G."/>
            <person name="Coutinho P."/>
            <person name="Dacks J.B."/>
            <person name="Durnford D.G."/>
            <person name="Fast N.M."/>
            <person name="Green B.R."/>
            <person name="Grisdale C."/>
            <person name="Hempe F."/>
            <person name="Henrissat B."/>
            <person name="Hoppner M.P."/>
            <person name="Ishida K.-I."/>
            <person name="Kim E."/>
            <person name="Koreny L."/>
            <person name="Kroth P.G."/>
            <person name="Liu Y."/>
            <person name="Malik S.-B."/>
            <person name="Maier U.G."/>
            <person name="McRose D."/>
            <person name="Mock T."/>
            <person name="Neilson J.A."/>
            <person name="Onodera N.T."/>
            <person name="Poole A.M."/>
            <person name="Pritham E.J."/>
            <person name="Richards T.A."/>
            <person name="Rocap G."/>
            <person name="Roy S.W."/>
            <person name="Sarai C."/>
            <person name="Schaack S."/>
            <person name="Shirato S."/>
            <person name="Slamovits C.H."/>
            <person name="Spencer D.F."/>
            <person name="Suzuki S."/>
            <person name="Worden A.Z."/>
            <person name="Zauner S."/>
            <person name="Barry K."/>
            <person name="Bell C."/>
            <person name="Bharti A.K."/>
            <person name="Crow J.A."/>
            <person name="Grimwood J."/>
            <person name="Kramer R."/>
            <person name="Lindquist E."/>
            <person name="Lucas S."/>
            <person name="Salamov A."/>
            <person name="McFadden G.I."/>
            <person name="Lane C.E."/>
            <person name="Keeling P.J."/>
            <person name="Gray M.W."/>
            <person name="Grigoriev I.V."/>
            <person name="Archibald J.M."/>
        </authorList>
    </citation>
    <scope>NUCLEOTIDE SEQUENCE</scope>
    <source>
        <strain evidence="4">CCMP2712</strain>
    </source>
</reference>
<organism evidence="2">
    <name type="scientific">Guillardia theta (strain CCMP2712)</name>
    <name type="common">Cryptophyte</name>
    <dbReference type="NCBI Taxonomy" id="905079"/>
    <lineage>
        <taxon>Eukaryota</taxon>
        <taxon>Cryptophyceae</taxon>
        <taxon>Pyrenomonadales</taxon>
        <taxon>Geminigeraceae</taxon>
        <taxon>Guillardia</taxon>
    </lineage>
</organism>
<keyword evidence="4" id="KW-1185">Reference proteome</keyword>
<accession>L1I7M2</accession>
<evidence type="ECO:0000313" key="4">
    <source>
        <dbReference type="Proteomes" id="UP000011087"/>
    </source>
</evidence>
<evidence type="ECO:0000313" key="2">
    <source>
        <dbReference type="EMBL" id="EKX31884.1"/>
    </source>
</evidence>
<sequence>MAGKLFPAVAACAAVIATVLVISTLRPRQSSVLAANSIWAETGMTPPVPHPKVAGHAHHAPRPHTLTAEEYEAMHKKAPQVVHGSNRLFRAAAKSWQKWENSYFHPAAGIPLNLKTRTGLYAQHTKVMPKRAKNVDSWENSYFQPIGKGAQPTAEQRMAHFSGAKGAVAHSKVANLRQKAALRWQKWEDSNFGHTQQQVARARLPESEEPAKMAARRGSTKHSKKQSIVDKLVSDSWVNHAEIDDQHKRQPVRFIDTLN</sequence>
<proteinExistence type="predicted"/>
<feature type="region of interest" description="Disordered" evidence="1">
    <location>
        <begin position="193"/>
        <end position="228"/>
    </location>
</feature>
<dbReference type="RefSeq" id="XP_005818864.1">
    <property type="nucleotide sequence ID" value="XM_005818807.1"/>
</dbReference>
<protein>
    <submittedName>
        <fullName evidence="2 3">Uncharacterized protein</fullName>
    </submittedName>
</protein>
<evidence type="ECO:0000313" key="3">
    <source>
        <dbReference type="EnsemblProtists" id="EKX31884"/>
    </source>
</evidence>
<reference evidence="2 4" key="1">
    <citation type="journal article" date="2012" name="Nature">
        <title>Algal genomes reveal evolutionary mosaicism and the fate of nucleomorphs.</title>
        <authorList>
            <consortium name="DOE Joint Genome Institute"/>
            <person name="Curtis B.A."/>
            <person name="Tanifuji G."/>
            <person name="Burki F."/>
            <person name="Gruber A."/>
            <person name="Irimia M."/>
            <person name="Maruyama S."/>
            <person name="Arias M.C."/>
            <person name="Ball S.G."/>
            <person name="Gile G.H."/>
            <person name="Hirakawa Y."/>
            <person name="Hopkins J.F."/>
            <person name="Kuo A."/>
            <person name="Rensing S.A."/>
            <person name="Schmutz J."/>
            <person name="Symeonidi A."/>
            <person name="Elias M."/>
            <person name="Eveleigh R.J."/>
            <person name="Herman E.K."/>
            <person name="Klute M.J."/>
            <person name="Nakayama T."/>
            <person name="Obornik M."/>
            <person name="Reyes-Prieto A."/>
            <person name="Armbrust E.V."/>
            <person name="Aves S.J."/>
            <person name="Beiko R.G."/>
            <person name="Coutinho P."/>
            <person name="Dacks J.B."/>
            <person name="Durnford D.G."/>
            <person name="Fast N.M."/>
            <person name="Green B.R."/>
            <person name="Grisdale C.J."/>
            <person name="Hempel F."/>
            <person name="Henrissat B."/>
            <person name="Hoppner M.P."/>
            <person name="Ishida K."/>
            <person name="Kim E."/>
            <person name="Koreny L."/>
            <person name="Kroth P.G."/>
            <person name="Liu Y."/>
            <person name="Malik S.B."/>
            <person name="Maier U.G."/>
            <person name="McRose D."/>
            <person name="Mock T."/>
            <person name="Neilson J.A."/>
            <person name="Onodera N.T."/>
            <person name="Poole A.M."/>
            <person name="Pritham E.J."/>
            <person name="Richards T.A."/>
            <person name="Rocap G."/>
            <person name="Roy S.W."/>
            <person name="Sarai C."/>
            <person name="Schaack S."/>
            <person name="Shirato S."/>
            <person name="Slamovits C.H."/>
            <person name="Spencer D.F."/>
            <person name="Suzuki S."/>
            <person name="Worden A.Z."/>
            <person name="Zauner S."/>
            <person name="Barry K."/>
            <person name="Bell C."/>
            <person name="Bharti A.K."/>
            <person name="Crow J.A."/>
            <person name="Grimwood J."/>
            <person name="Kramer R."/>
            <person name="Lindquist E."/>
            <person name="Lucas S."/>
            <person name="Salamov A."/>
            <person name="McFadden G.I."/>
            <person name="Lane C.E."/>
            <person name="Keeling P.J."/>
            <person name="Gray M.W."/>
            <person name="Grigoriev I.V."/>
            <person name="Archibald J.M."/>
        </authorList>
    </citation>
    <scope>NUCLEOTIDE SEQUENCE</scope>
    <source>
        <strain evidence="2 4">CCMP2712</strain>
    </source>
</reference>
<feature type="compositionally biased region" description="Basic residues" evidence="1">
    <location>
        <begin position="214"/>
        <end position="225"/>
    </location>
</feature>
<dbReference type="AlphaFoldDB" id="L1I7M2"/>
<dbReference type="PaxDb" id="55529-EKX31884"/>
<name>L1I7M2_GUITC</name>
<reference evidence="3" key="3">
    <citation type="submission" date="2015-06" db="UniProtKB">
        <authorList>
            <consortium name="EnsemblProtists"/>
        </authorList>
    </citation>
    <scope>IDENTIFICATION</scope>
</reference>
<dbReference type="KEGG" id="gtt:GUITHDRAFT_156469"/>
<gene>
    <name evidence="2" type="ORF">GUITHDRAFT_156469</name>
</gene>
<dbReference type="HOGENOM" id="CLU_1075395_0_0_1"/>
<dbReference type="EnsemblProtists" id="EKX31884">
    <property type="protein sequence ID" value="EKX31884"/>
    <property type="gene ID" value="GUITHDRAFT_156469"/>
</dbReference>
<evidence type="ECO:0000256" key="1">
    <source>
        <dbReference type="SAM" id="MobiDB-lite"/>
    </source>
</evidence>
<dbReference type="EMBL" id="JH993228">
    <property type="protein sequence ID" value="EKX31884.1"/>
    <property type="molecule type" value="Genomic_DNA"/>
</dbReference>
<dbReference type="GeneID" id="17288607"/>